<organism evidence="1 2">
    <name type="scientific">Mucilaginibacter robiniae</name>
    <dbReference type="NCBI Taxonomy" id="2728022"/>
    <lineage>
        <taxon>Bacteria</taxon>
        <taxon>Pseudomonadati</taxon>
        <taxon>Bacteroidota</taxon>
        <taxon>Sphingobacteriia</taxon>
        <taxon>Sphingobacteriales</taxon>
        <taxon>Sphingobacteriaceae</taxon>
        <taxon>Mucilaginibacter</taxon>
    </lineage>
</organism>
<dbReference type="RefSeq" id="WP_169606532.1">
    <property type="nucleotide sequence ID" value="NZ_CP051682.1"/>
</dbReference>
<dbReference type="EMBL" id="CP051682">
    <property type="protein sequence ID" value="QJD95524.1"/>
    <property type="molecule type" value="Genomic_DNA"/>
</dbReference>
<dbReference type="AlphaFoldDB" id="A0A7L5E1S8"/>
<reference evidence="1 2" key="1">
    <citation type="submission" date="2020-04" db="EMBL/GenBank/DDBJ databases">
        <title>Genome sequencing of novel species.</title>
        <authorList>
            <person name="Heo J."/>
            <person name="Kim S.-J."/>
            <person name="Kim J.-S."/>
            <person name="Hong S.-B."/>
            <person name="Kwon S.-W."/>
        </authorList>
    </citation>
    <scope>NUCLEOTIDE SEQUENCE [LARGE SCALE GENOMIC DNA]</scope>
    <source>
        <strain evidence="1 2">F39-2</strain>
    </source>
</reference>
<keyword evidence="2" id="KW-1185">Reference proteome</keyword>
<name>A0A7L5E1S8_9SPHI</name>
<evidence type="ECO:0000313" key="2">
    <source>
        <dbReference type="Proteomes" id="UP000503278"/>
    </source>
</evidence>
<dbReference type="KEGG" id="mrob:HH214_06380"/>
<accession>A0A7L5E1S8</accession>
<dbReference type="Proteomes" id="UP000503278">
    <property type="component" value="Chromosome"/>
</dbReference>
<evidence type="ECO:0000313" key="1">
    <source>
        <dbReference type="EMBL" id="QJD95524.1"/>
    </source>
</evidence>
<proteinExistence type="predicted"/>
<evidence type="ECO:0008006" key="3">
    <source>
        <dbReference type="Google" id="ProtNLM"/>
    </source>
</evidence>
<gene>
    <name evidence="1" type="ORF">HH214_06380</name>
</gene>
<protein>
    <recommendedName>
        <fullName evidence="3">Circularly permuted type 2 ATP-grasp protein</fullName>
    </recommendedName>
</protein>
<sequence length="398" mass="45838">MQYDIRTAYNKNYSPEKYRQLLKQLNAGQLLPIAFRVAETPVFLTADFHDRLLAASRDILKTVLQPDFKQLTERAIPDKWRVANENDHPHFMAIDFGVCQDAEGNIVPKLIELQGFPSLYGFQVLLGDAYREVFDIPDVWTIYFNGMTKANYLDLFKKTVLGPHQPEEVVLMDVNAHSQKTLIDFKVTQQYLGTPIVSLSELKQKGNQLFYTAEDGEDKLIKRIYNRLIFDEIDTDGNPFENSVDIRQPLDVEWITHPNWFYRISKFTMPFLQGEAIPKTYFLHELGTIPTDLENYVLKPLFSFAGQGVIIDVTQQDIADIKDPENWILQEKVYYEPVVQAPDDGVKAEIRLLYLWPDGDAEPTLAVNLARLSRGKMIGVRYNKDYDWVGGTVAFMPK</sequence>